<proteinExistence type="predicted"/>
<accession>A0A0L6TVC1</accession>
<dbReference type="InterPro" id="IPR051316">
    <property type="entry name" value="Zinc-reg_GTPase_activator"/>
</dbReference>
<dbReference type="InterPro" id="IPR003495">
    <property type="entry name" value="CobW/HypB/UreG_nucleotide-bd"/>
</dbReference>
<dbReference type="GO" id="GO:0005737">
    <property type="term" value="C:cytoplasm"/>
    <property type="evidence" value="ECO:0007669"/>
    <property type="project" value="TreeGrafter"/>
</dbReference>
<organism evidence="2 3">
    <name type="scientific">Acetobacterium bakii</name>
    <dbReference type="NCBI Taxonomy" id="52689"/>
    <lineage>
        <taxon>Bacteria</taxon>
        <taxon>Bacillati</taxon>
        <taxon>Bacillota</taxon>
        <taxon>Clostridia</taxon>
        <taxon>Eubacteriales</taxon>
        <taxon>Eubacteriaceae</taxon>
        <taxon>Acetobacterium</taxon>
    </lineage>
</organism>
<dbReference type="InterPro" id="IPR027417">
    <property type="entry name" value="P-loop_NTPase"/>
</dbReference>
<dbReference type="Gene3D" id="3.40.50.300">
    <property type="entry name" value="P-loop containing nucleotide triphosphate hydrolases"/>
    <property type="match status" value="1"/>
</dbReference>
<dbReference type="EMBL" id="LGYO01000074">
    <property type="protein sequence ID" value="KNZ40224.1"/>
    <property type="molecule type" value="Genomic_DNA"/>
</dbReference>
<keyword evidence="3" id="KW-1185">Reference proteome</keyword>
<evidence type="ECO:0000313" key="2">
    <source>
        <dbReference type="EMBL" id="KNZ40224.1"/>
    </source>
</evidence>
<dbReference type="RefSeq" id="WP_050741948.1">
    <property type="nucleotide sequence ID" value="NZ_LGYO01000074.1"/>
</dbReference>
<dbReference type="STRING" id="52689.AKG39_18810"/>
<dbReference type="AlphaFoldDB" id="A0A0L6TVC1"/>
<dbReference type="Pfam" id="PF02492">
    <property type="entry name" value="cobW"/>
    <property type="match status" value="1"/>
</dbReference>
<feature type="domain" description="CobW/HypB/UreG nucleotide-binding" evidence="1">
    <location>
        <begin position="3"/>
        <end position="179"/>
    </location>
</feature>
<sequence>MKVIILGGFLGSGKTSVLLQLSQFLVSRSPKEEGTTPVVIVENEIGGVGVDNLLLENQGLTVKNLFAGCACCTSSAQLEDTVSFLKKECNPHWIIIEATGLAYPDKIKHTVESAFGVETGIITIVDATRWFRLIAAMEPFVSGQLENARGVLVNKIDCVDEACIDAVIESLKTYNPTIPCHPISAITKLTDVFWVTLLGSLLKRP</sequence>
<evidence type="ECO:0000313" key="3">
    <source>
        <dbReference type="Proteomes" id="UP000036873"/>
    </source>
</evidence>
<protein>
    <recommendedName>
        <fullName evidence="1">CobW/HypB/UreG nucleotide-binding domain-containing protein</fullName>
    </recommendedName>
</protein>
<dbReference type="SUPFAM" id="SSF52540">
    <property type="entry name" value="P-loop containing nucleoside triphosphate hydrolases"/>
    <property type="match status" value="1"/>
</dbReference>
<name>A0A0L6TVC1_9FIRM</name>
<dbReference type="OrthoDB" id="9808822at2"/>
<evidence type="ECO:0000259" key="1">
    <source>
        <dbReference type="Pfam" id="PF02492"/>
    </source>
</evidence>
<comment type="caution">
    <text evidence="2">The sequence shown here is derived from an EMBL/GenBank/DDBJ whole genome shotgun (WGS) entry which is preliminary data.</text>
</comment>
<reference evidence="3" key="1">
    <citation type="submission" date="2015-07" db="EMBL/GenBank/DDBJ databases">
        <title>Draft genome sequence of Acetobacterium bakii DSM 8293, a potential psychrophilic chemical producer through syngas fermentation.</title>
        <authorList>
            <person name="Song Y."/>
            <person name="Hwang S."/>
            <person name="Cho B.-K."/>
        </authorList>
    </citation>
    <scope>NUCLEOTIDE SEQUENCE [LARGE SCALE GENOMIC DNA]</scope>
    <source>
        <strain evidence="3">DSM 8239</strain>
    </source>
</reference>
<dbReference type="PANTHER" id="PTHR13748">
    <property type="entry name" value="COBW-RELATED"/>
    <property type="match status" value="1"/>
</dbReference>
<dbReference type="PANTHER" id="PTHR13748:SF62">
    <property type="entry name" value="COBW DOMAIN-CONTAINING PROTEIN"/>
    <property type="match status" value="1"/>
</dbReference>
<gene>
    <name evidence="2" type="ORF">AKG39_18810</name>
</gene>
<dbReference type="Proteomes" id="UP000036873">
    <property type="component" value="Unassembled WGS sequence"/>
</dbReference>